<dbReference type="Pfam" id="PF01177">
    <property type="entry name" value="Asp_Glu_race"/>
    <property type="match status" value="1"/>
</dbReference>
<protein>
    <submittedName>
        <fullName evidence="3">Aspartate racemase</fullName>
    </submittedName>
</protein>
<accession>A0A3N2E1W2</accession>
<evidence type="ECO:0000313" key="4">
    <source>
        <dbReference type="Proteomes" id="UP000275394"/>
    </source>
</evidence>
<organism evidence="3 4">
    <name type="scientific">Sinobacterium caligoides</name>
    <dbReference type="NCBI Taxonomy" id="933926"/>
    <lineage>
        <taxon>Bacteria</taxon>
        <taxon>Pseudomonadati</taxon>
        <taxon>Pseudomonadota</taxon>
        <taxon>Gammaproteobacteria</taxon>
        <taxon>Cellvibrionales</taxon>
        <taxon>Spongiibacteraceae</taxon>
        <taxon>Sinobacterium</taxon>
    </lineage>
</organism>
<dbReference type="InterPro" id="IPR015942">
    <property type="entry name" value="Asp/Glu/hydantoin_racemase"/>
</dbReference>
<dbReference type="OrthoDB" id="9803739at2"/>
<dbReference type="PANTHER" id="PTHR21198:SF7">
    <property type="entry name" value="ASPARTATE-GLUTAMATE RACEMASE FAMILY"/>
    <property type="match status" value="1"/>
</dbReference>
<dbReference type="SUPFAM" id="SSF53681">
    <property type="entry name" value="Aspartate/glutamate racemase"/>
    <property type="match status" value="2"/>
</dbReference>
<keyword evidence="2" id="KW-0413">Isomerase</keyword>
<proteinExistence type="inferred from homology"/>
<comment type="similarity">
    <text evidence="1">Belongs to the aspartate/glutamate racemases family.</text>
</comment>
<reference evidence="3 4" key="1">
    <citation type="submission" date="2018-11" db="EMBL/GenBank/DDBJ databases">
        <title>Genomic Encyclopedia of Type Strains, Phase IV (KMG-IV): sequencing the most valuable type-strain genomes for metagenomic binning, comparative biology and taxonomic classification.</title>
        <authorList>
            <person name="Goeker M."/>
        </authorList>
    </citation>
    <scope>NUCLEOTIDE SEQUENCE [LARGE SCALE GENOMIC DNA]</scope>
    <source>
        <strain evidence="3 4">DSM 100316</strain>
    </source>
</reference>
<dbReference type="AlphaFoldDB" id="A0A3N2E1W2"/>
<dbReference type="Proteomes" id="UP000275394">
    <property type="component" value="Unassembled WGS sequence"/>
</dbReference>
<dbReference type="InterPro" id="IPR033134">
    <property type="entry name" value="Asp/Glu_racemase_AS_2"/>
</dbReference>
<evidence type="ECO:0000313" key="3">
    <source>
        <dbReference type="EMBL" id="ROS05555.1"/>
    </source>
</evidence>
<comment type="caution">
    <text evidence="3">The sequence shown here is derived from an EMBL/GenBank/DDBJ whole genome shotgun (WGS) entry which is preliminary data.</text>
</comment>
<keyword evidence="4" id="KW-1185">Reference proteome</keyword>
<evidence type="ECO:0000256" key="2">
    <source>
        <dbReference type="ARBA" id="ARBA00023235"/>
    </source>
</evidence>
<dbReference type="Gene3D" id="3.40.50.1860">
    <property type="match status" value="2"/>
</dbReference>
<gene>
    <name evidence="3" type="ORF">EDC56_1090</name>
</gene>
<dbReference type="GO" id="GO:0047661">
    <property type="term" value="F:amino-acid racemase activity"/>
    <property type="evidence" value="ECO:0007669"/>
    <property type="project" value="InterPro"/>
</dbReference>
<dbReference type="InterPro" id="IPR004380">
    <property type="entry name" value="Asp_race"/>
</dbReference>
<evidence type="ECO:0000256" key="1">
    <source>
        <dbReference type="ARBA" id="ARBA00007847"/>
    </source>
</evidence>
<dbReference type="RefSeq" id="WP_123711453.1">
    <property type="nucleotide sequence ID" value="NZ_RKHR01000003.1"/>
</dbReference>
<dbReference type="PANTHER" id="PTHR21198">
    <property type="entry name" value="GLUTAMATE RACEMASE"/>
    <property type="match status" value="1"/>
</dbReference>
<dbReference type="InterPro" id="IPR001920">
    <property type="entry name" value="Asp/Glu_race"/>
</dbReference>
<dbReference type="NCBIfam" id="TIGR00035">
    <property type="entry name" value="asp_race"/>
    <property type="match status" value="1"/>
</dbReference>
<name>A0A3N2E1W2_9GAMM</name>
<dbReference type="EMBL" id="RKHR01000003">
    <property type="protein sequence ID" value="ROS05555.1"/>
    <property type="molecule type" value="Genomic_DNA"/>
</dbReference>
<sequence length="231" mass="25873">MHKKIGIIGGLSPESTVSYYLHITRSYVEKFGDYGYPEIVIYSVNLKKYHYWRSEGRWDLITEDLVAAANKLKVAGADFALIATNTMHKVFNEVQLSASLPLIDLINATAKEVADKKVKTVALLGTKFTMSENFYRQRLESHGLKVIVPSLADQEIIHRIIVDELVRGVFLQKSKAEYISIIGQLLQQGAEGVILGCTEIPLLIKPEDCHFPVFDTAKIHAEEALLCAVNR</sequence>
<dbReference type="PROSITE" id="PS00924">
    <property type="entry name" value="ASP_GLU_RACEMASE_2"/>
    <property type="match status" value="1"/>
</dbReference>